<keyword evidence="3" id="KW-1185">Reference proteome</keyword>
<dbReference type="InterPro" id="IPR002347">
    <property type="entry name" value="SDR_fam"/>
</dbReference>
<dbReference type="InterPro" id="IPR036291">
    <property type="entry name" value="NAD(P)-bd_dom_sf"/>
</dbReference>
<dbReference type="AlphaFoldDB" id="A0A8J3FVY8"/>
<gene>
    <name evidence="2" type="ORF">GCM10012275_19630</name>
</gene>
<organism evidence="2 3">
    <name type="scientific">Longimycelium tulufanense</name>
    <dbReference type="NCBI Taxonomy" id="907463"/>
    <lineage>
        <taxon>Bacteria</taxon>
        <taxon>Bacillati</taxon>
        <taxon>Actinomycetota</taxon>
        <taxon>Actinomycetes</taxon>
        <taxon>Pseudonocardiales</taxon>
        <taxon>Pseudonocardiaceae</taxon>
        <taxon>Longimycelium</taxon>
    </lineage>
</organism>
<dbReference type="PRINTS" id="PR00081">
    <property type="entry name" value="GDHRDH"/>
</dbReference>
<reference evidence="2" key="1">
    <citation type="journal article" date="2014" name="Int. J. Syst. Evol. Microbiol.">
        <title>Complete genome sequence of Corynebacterium casei LMG S-19264T (=DSM 44701T), isolated from a smear-ripened cheese.</title>
        <authorList>
            <consortium name="US DOE Joint Genome Institute (JGI-PGF)"/>
            <person name="Walter F."/>
            <person name="Albersmeier A."/>
            <person name="Kalinowski J."/>
            <person name="Ruckert C."/>
        </authorList>
    </citation>
    <scope>NUCLEOTIDE SEQUENCE</scope>
    <source>
        <strain evidence="2">CGMCC 4.5737</strain>
    </source>
</reference>
<protein>
    <submittedName>
        <fullName evidence="2">Uncharacterized protein</fullName>
    </submittedName>
</protein>
<dbReference type="Gene3D" id="3.40.50.720">
    <property type="entry name" value="NAD(P)-binding Rossmann-like Domain"/>
    <property type="match status" value="1"/>
</dbReference>
<comment type="caution">
    <text evidence="2">The sequence shown here is derived from an EMBL/GenBank/DDBJ whole genome shotgun (WGS) entry which is preliminary data.</text>
</comment>
<evidence type="ECO:0000256" key="1">
    <source>
        <dbReference type="SAM" id="MobiDB-lite"/>
    </source>
</evidence>
<dbReference type="Proteomes" id="UP000637578">
    <property type="component" value="Unassembled WGS sequence"/>
</dbReference>
<dbReference type="EMBL" id="BMMK01000007">
    <property type="protein sequence ID" value="GGM48766.1"/>
    <property type="molecule type" value="Genomic_DNA"/>
</dbReference>
<dbReference type="RefSeq" id="WP_189056179.1">
    <property type="nucleotide sequence ID" value="NZ_BMMK01000007.1"/>
</dbReference>
<dbReference type="CDD" id="cd05233">
    <property type="entry name" value="SDR_c"/>
    <property type="match status" value="1"/>
</dbReference>
<evidence type="ECO:0000313" key="3">
    <source>
        <dbReference type="Proteomes" id="UP000637578"/>
    </source>
</evidence>
<evidence type="ECO:0000313" key="2">
    <source>
        <dbReference type="EMBL" id="GGM48766.1"/>
    </source>
</evidence>
<sequence length="248" mass="27040">MTGEHYPPVKAAGIIGGTRGLGFQLALRAHRADLHTVVYGRSAEKIPEKKLPGAEQRYVDLCDRDSVNRCDVHLPGPARILWVAGAFLKKPLADTSDAEIDGLTSLLLTGPLILLRRLLDAVPGPVHLVTIASSSGWRRRTDEALYCALKAAQAHCTRNLVPELLRRHPDSRVTLVNPGGLAIPEFHTGLALDYGTMMDPGEVADIIWRTATEQCEPFTEIQILRSRAPGREGTPQVSFGPRTPELPV</sequence>
<dbReference type="Pfam" id="PF00106">
    <property type="entry name" value="adh_short"/>
    <property type="match status" value="1"/>
</dbReference>
<accession>A0A8J3FVY8</accession>
<proteinExistence type="predicted"/>
<reference evidence="2" key="2">
    <citation type="submission" date="2020-09" db="EMBL/GenBank/DDBJ databases">
        <authorList>
            <person name="Sun Q."/>
            <person name="Zhou Y."/>
        </authorList>
    </citation>
    <scope>NUCLEOTIDE SEQUENCE</scope>
    <source>
        <strain evidence="2">CGMCC 4.5737</strain>
    </source>
</reference>
<dbReference type="SUPFAM" id="SSF51735">
    <property type="entry name" value="NAD(P)-binding Rossmann-fold domains"/>
    <property type="match status" value="1"/>
</dbReference>
<name>A0A8J3FVY8_9PSEU</name>
<feature type="region of interest" description="Disordered" evidence="1">
    <location>
        <begin position="227"/>
        <end position="248"/>
    </location>
</feature>